<dbReference type="AlphaFoldDB" id="A0A7R6P9B4"/>
<dbReference type="Gene3D" id="3.40.190.290">
    <property type="match status" value="1"/>
</dbReference>
<dbReference type="RefSeq" id="WP_201350230.1">
    <property type="nucleotide sequence ID" value="NZ_AP014546.1"/>
</dbReference>
<dbReference type="Pfam" id="PF00126">
    <property type="entry name" value="HTH_1"/>
    <property type="match status" value="1"/>
</dbReference>
<dbReference type="GO" id="GO:0003700">
    <property type="term" value="F:DNA-binding transcription factor activity"/>
    <property type="evidence" value="ECO:0007669"/>
    <property type="project" value="InterPro"/>
</dbReference>
<dbReference type="Gene3D" id="1.10.10.10">
    <property type="entry name" value="Winged helix-like DNA-binding domain superfamily/Winged helix DNA-binding domain"/>
    <property type="match status" value="1"/>
</dbReference>
<dbReference type="PROSITE" id="PS50931">
    <property type="entry name" value="HTH_LYSR"/>
    <property type="match status" value="1"/>
</dbReference>
<dbReference type="Pfam" id="PF03466">
    <property type="entry name" value="LysR_substrate"/>
    <property type="match status" value="1"/>
</dbReference>
<feature type="domain" description="HTH lysR-type" evidence="5">
    <location>
        <begin position="5"/>
        <end position="62"/>
    </location>
</feature>
<evidence type="ECO:0000313" key="7">
    <source>
        <dbReference type="Proteomes" id="UP000595332"/>
    </source>
</evidence>
<proteinExistence type="inferred from homology"/>
<name>A0A7R6P9B4_9GAMM</name>
<evidence type="ECO:0000256" key="2">
    <source>
        <dbReference type="ARBA" id="ARBA00023015"/>
    </source>
</evidence>
<dbReference type="InterPro" id="IPR000847">
    <property type="entry name" value="LysR_HTH_N"/>
</dbReference>
<dbReference type="PANTHER" id="PTHR30126">
    <property type="entry name" value="HTH-TYPE TRANSCRIPTIONAL REGULATOR"/>
    <property type="match status" value="1"/>
</dbReference>
<reference evidence="6 7" key="1">
    <citation type="journal article" date="2008" name="Int. J. Syst. Evol. Microbiol.">
        <title>Neptunomonas japonica sp. nov., an Osedax japonicus symbiont-like bacterium isolated from sediment adjacent to sperm whale carcasses off Kagoshima, Japan.</title>
        <authorList>
            <person name="Miyazaki M."/>
            <person name="Nogi Y."/>
            <person name="Fujiwara Y."/>
            <person name="Kawato M."/>
            <person name="Kubokawa K."/>
            <person name="Horikoshi K."/>
        </authorList>
    </citation>
    <scope>NUCLEOTIDE SEQUENCE [LARGE SCALE GENOMIC DNA]</scope>
    <source>
        <strain evidence="6 7">JAMM 1380</strain>
    </source>
</reference>
<keyword evidence="4" id="KW-0804">Transcription</keyword>
<evidence type="ECO:0000259" key="5">
    <source>
        <dbReference type="PROSITE" id="PS50931"/>
    </source>
</evidence>
<keyword evidence="3" id="KW-0238">DNA-binding</keyword>
<dbReference type="PANTHER" id="PTHR30126:SF88">
    <property type="entry name" value="TRANSCRIPTIONAL REGULATOR-RELATED"/>
    <property type="match status" value="1"/>
</dbReference>
<comment type="similarity">
    <text evidence="1">Belongs to the LysR transcriptional regulatory family.</text>
</comment>
<dbReference type="Proteomes" id="UP000595332">
    <property type="component" value="Chromosome"/>
</dbReference>
<evidence type="ECO:0000256" key="4">
    <source>
        <dbReference type="ARBA" id="ARBA00023163"/>
    </source>
</evidence>
<dbReference type="InterPro" id="IPR005119">
    <property type="entry name" value="LysR_subst-bd"/>
</dbReference>
<sequence length="303" mass="33194">MNTLVTLEQWQALVAVVDSGGYAMAAESLEKSQSSISYAIQKLETSLSIQAFKIEGRKAVLTPAGKTLYRRAKVLLEEAQQMESMAQQFSSGIEAEVKIVVDTLFPEWVLLEAIQEFVTENPMIRIELKETVLSGSDEALSKKEADIVISGSVPSGFLGDPLMQVTFRAVAAPDHPLHQLKRALDYQDLRLHRQLVVKDSGSRGADSGWLGAQQRLTFSHIGTSIRSAVMGLGYAWYPELKIKSELDSGQLKALPLTSGSERSVELYLIYREGSYAGPATLQLGDLINQKVKQAYASANSSIQ</sequence>
<evidence type="ECO:0000256" key="1">
    <source>
        <dbReference type="ARBA" id="ARBA00009437"/>
    </source>
</evidence>
<accession>A0A7R6P9B4</accession>
<dbReference type="GO" id="GO:0000976">
    <property type="term" value="F:transcription cis-regulatory region binding"/>
    <property type="evidence" value="ECO:0007669"/>
    <property type="project" value="TreeGrafter"/>
</dbReference>
<dbReference type="InterPro" id="IPR036390">
    <property type="entry name" value="WH_DNA-bd_sf"/>
</dbReference>
<keyword evidence="7" id="KW-1185">Reference proteome</keyword>
<evidence type="ECO:0000256" key="3">
    <source>
        <dbReference type="ARBA" id="ARBA00023125"/>
    </source>
</evidence>
<dbReference type="SUPFAM" id="SSF46785">
    <property type="entry name" value="Winged helix' DNA-binding domain"/>
    <property type="match status" value="1"/>
</dbReference>
<gene>
    <name evidence="6" type="ORF">NEJAP_1677</name>
</gene>
<dbReference type="EMBL" id="AP014546">
    <property type="protein sequence ID" value="BBB29628.1"/>
    <property type="molecule type" value="Genomic_DNA"/>
</dbReference>
<keyword evidence="2" id="KW-0805">Transcription regulation</keyword>
<dbReference type="InterPro" id="IPR036388">
    <property type="entry name" value="WH-like_DNA-bd_sf"/>
</dbReference>
<protein>
    <submittedName>
        <fullName evidence="6">LysR family transcriptional regulator</fullName>
    </submittedName>
</protein>
<evidence type="ECO:0000313" key="6">
    <source>
        <dbReference type="EMBL" id="BBB29628.1"/>
    </source>
</evidence>
<dbReference type="KEGG" id="njp:NEJAP_1677"/>
<dbReference type="SUPFAM" id="SSF53850">
    <property type="entry name" value="Periplasmic binding protein-like II"/>
    <property type="match status" value="1"/>
</dbReference>
<organism evidence="6 7">
    <name type="scientific">Neptunomonas japonica JAMM 1380</name>
    <dbReference type="NCBI Taxonomy" id="1441457"/>
    <lineage>
        <taxon>Bacteria</taxon>
        <taxon>Pseudomonadati</taxon>
        <taxon>Pseudomonadota</taxon>
        <taxon>Gammaproteobacteria</taxon>
        <taxon>Oceanospirillales</taxon>
        <taxon>Oceanospirillaceae</taxon>
        <taxon>Neptunomonas</taxon>
    </lineage>
</organism>